<feature type="transmembrane region" description="Helical" evidence="1">
    <location>
        <begin position="252"/>
        <end position="271"/>
    </location>
</feature>
<dbReference type="AlphaFoldDB" id="A0A1C3U581"/>
<feature type="transmembrane region" description="Helical" evidence="1">
    <location>
        <begin position="217"/>
        <end position="240"/>
    </location>
</feature>
<keyword evidence="1" id="KW-1133">Transmembrane helix</keyword>
<feature type="transmembrane region" description="Helical" evidence="1">
    <location>
        <begin position="277"/>
        <end position="295"/>
    </location>
</feature>
<keyword evidence="3" id="KW-1185">Reference proteome</keyword>
<feature type="transmembrane region" description="Helical" evidence="1">
    <location>
        <begin position="115"/>
        <end position="139"/>
    </location>
</feature>
<dbReference type="EMBL" id="FMAC01000001">
    <property type="protein sequence ID" value="SCB10659.1"/>
    <property type="molecule type" value="Genomic_DNA"/>
</dbReference>
<keyword evidence="1" id="KW-0812">Transmembrane</keyword>
<accession>A0A1C3U581</accession>
<evidence type="ECO:0008006" key="4">
    <source>
        <dbReference type="Google" id="ProtNLM"/>
    </source>
</evidence>
<keyword evidence="1" id="KW-0472">Membrane</keyword>
<gene>
    <name evidence="2" type="ORF">GA0061100_101730</name>
</gene>
<reference evidence="3" key="1">
    <citation type="submission" date="2016-08" db="EMBL/GenBank/DDBJ databases">
        <authorList>
            <person name="Varghese N."/>
            <person name="Submissions Spin"/>
        </authorList>
    </citation>
    <scope>NUCLEOTIDE SEQUENCE [LARGE SCALE GENOMIC DNA]</scope>
    <source>
        <strain evidence="3">CCBAU 57015</strain>
    </source>
</reference>
<proteinExistence type="predicted"/>
<name>A0A1C3U581_9HYPH</name>
<protein>
    <recommendedName>
        <fullName evidence="4">Lysylphosphatidylglycerol synthase TM region</fullName>
    </recommendedName>
</protein>
<feature type="transmembrane region" description="Helical" evidence="1">
    <location>
        <begin position="189"/>
        <end position="211"/>
    </location>
</feature>
<evidence type="ECO:0000313" key="3">
    <source>
        <dbReference type="Proteomes" id="UP000186228"/>
    </source>
</evidence>
<dbReference type="RefSeq" id="WP_075851264.1">
    <property type="nucleotide sequence ID" value="NZ_FMAC01000001.1"/>
</dbReference>
<dbReference type="OrthoDB" id="2542372at2"/>
<organism evidence="2 3">
    <name type="scientific">Rhizobium hainanense</name>
    <dbReference type="NCBI Taxonomy" id="52131"/>
    <lineage>
        <taxon>Bacteria</taxon>
        <taxon>Pseudomonadati</taxon>
        <taxon>Pseudomonadota</taxon>
        <taxon>Alphaproteobacteria</taxon>
        <taxon>Hyphomicrobiales</taxon>
        <taxon>Rhizobiaceae</taxon>
        <taxon>Rhizobium/Agrobacterium group</taxon>
        <taxon>Rhizobium</taxon>
    </lineage>
</organism>
<sequence length="297" mass="30947">MKFYARIAGTLLSLIAILVVGATVYRSFDGIRHSLSSGLFVSTVFGSVLAYAVLLQLVGLAWHRLLTAADGPSLGTMQALVICGRTQIYKYLPSNVLHMVGRYGFAKKAGVSNKALAFAQIGELLTIVSAASVLAVAFAKSTLVRALSLYGYNSQLVDTMIAAVGIAALVIGIVLTARLRTAKISYRMLSALAIAFVIYVLFFLGTGLLLTALCKSIISDVGITELIGIGTTAWLVGFVVPGAPGGLGVREALLIGGLSTLGLSVSDATAVALGYRIVTLAGDAAVAIVFMCIKLQR</sequence>
<dbReference type="Proteomes" id="UP000186228">
    <property type="component" value="Unassembled WGS sequence"/>
</dbReference>
<feature type="transmembrane region" description="Helical" evidence="1">
    <location>
        <begin position="159"/>
        <end position="177"/>
    </location>
</feature>
<evidence type="ECO:0000313" key="2">
    <source>
        <dbReference type="EMBL" id="SCB10659.1"/>
    </source>
</evidence>
<dbReference type="STRING" id="52131.GA0061100_101730"/>
<evidence type="ECO:0000256" key="1">
    <source>
        <dbReference type="SAM" id="Phobius"/>
    </source>
</evidence>
<feature type="transmembrane region" description="Helical" evidence="1">
    <location>
        <begin position="38"/>
        <end position="62"/>
    </location>
</feature>